<comment type="caution">
    <text evidence="4">The sequence shown here is derived from an EMBL/GenBank/DDBJ whole genome shotgun (WGS) entry which is preliminary data.</text>
</comment>
<evidence type="ECO:0000256" key="2">
    <source>
        <dbReference type="ARBA" id="ARBA00023180"/>
    </source>
</evidence>
<organism evidence="4">
    <name type="scientific">Daucus carota subsp. sativus</name>
    <name type="common">Carrot</name>
    <dbReference type="NCBI Taxonomy" id="79200"/>
    <lineage>
        <taxon>Eukaryota</taxon>
        <taxon>Viridiplantae</taxon>
        <taxon>Streptophyta</taxon>
        <taxon>Embryophyta</taxon>
        <taxon>Tracheophyta</taxon>
        <taxon>Spermatophyta</taxon>
        <taxon>Magnoliopsida</taxon>
        <taxon>eudicotyledons</taxon>
        <taxon>Gunneridae</taxon>
        <taxon>Pentapetalae</taxon>
        <taxon>asterids</taxon>
        <taxon>campanulids</taxon>
        <taxon>Apiales</taxon>
        <taxon>Apiaceae</taxon>
        <taxon>Apioideae</taxon>
        <taxon>Scandiceae</taxon>
        <taxon>Daucinae</taxon>
        <taxon>Daucus</taxon>
        <taxon>Daucus sect. Daucus</taxon>
    </lineage>
</organism>
<protein>
    <recommendedName>
        <fullName evidence="3">Bulb-type lectin domain-containing protein</fullName>
    </recommendedName>
</protein>
<dbReference type="InterPro" id="IPR001480">
    <property type="entry name" value="Bulb-type_lectin_dom"/>
</dbReference>
<evidence type="ECO:0000259" key="3">
    <source>
        <dbReference type="Pfam" id="PF01453"/>
    </source>
</evidence>
<feature type="domain" description="Bulb-type lectin" evidence="3">
    <location>
        <begin position="79"/>
        <end position="139"/>
    </location>
</feature>
<accession>A0A162A7R1</accession>
<dbReference type="PANTHER" id="PTHR47976">
    <property type="entry name" value="G-TYPE LECTIN S-RECEPTOR-LIKE SERINE/THREONINE-PROTEIN KINASE SD2-5"/>
    <property type="match status" value="1"/>
</dbReference>
<dbReference type="PANTHER" id="PTHR47976:SF7">
    <property type="entry name" value="RECEPTOR-LIKE SERINE_THREONINE-PROTEIN KINASE"/>
    <property type="match status" value="1"/>
</dbReference>
<dbReference type="AlphaFoldDB" id="A0A162A7R1"/>
<sequence>MKRFGDEKRFIVNSPGADIVKVYPKIESKWMFGNKEVVPPRAAIATIYIIYSWKKWREDVKADLKKDLLEDEEFGKKYVAQRQQSPDSSTDIVSPDESFSYVSMLDTGNFVLYNSDQKIIWQSFDHPTEAILPGQNLSNGQELFSSRSKSDYATGIFRRKMQIVKYLTDGFLRSREFTS</sequence>
<dbReference type="SUPFAM" id="SSF51110">
    <property type="entry name" value="alpha-D-mannose-specific plant lectins"/>
    <property type="match status" value="1"/>
</dbReference>
<dbReference type="InterPro" id="IPR051343">
    <property type="entry name" value="G-type_lectin_kinases/EP1-like"/>
</dbReference>
<dbReference type="Gene3D" id="2.90.10.30">
    <property type="match status" value="1"/>
</dbReference>
<keyword evidence="1" id="KW-0732">Signal</keyword>
<evidence type="ECO:0000313" key="4">
    <source>
        <dbReference type="EMBL" id="KZM96680.1"/>
    </source>
</evidence>
<evidence type="ECO:0000256" key="1">
    <source>
        <dbReference type="ARBA" id="ARBA00022729"/>
    </source>
</evidence>
<dbReference type="Pfam" id="PF01453">
    <property type="entry name" value="B_lectin"/>
    <property type="match status" value="1"/>
</dbReference>
<keyword evidence="2" id="KW-0325">Glycoprotein</keyword>
<dbReference type="STRING" id="79200.A0A162A7R1"/>
<proteinExistence type="predicted"/>
<reference evidence="4" key="1">
    <citation type="journal article" date="2016" name="Nat. Genet.">
        <title>A high-quality carrot genome assembly provides new insights into carotenoid accumulation and asterid genome evolution.</title>
        <authorList>
            <person name="Iorizzo M."/>
            <person name="Ellison S."/>
            <person name="Senalik D."/>
            <person name="Zeng P."/>
            <person name="Satapoomin P."/>
            <person name="Huang J."/>
            <person name="Bowman M."/>
            <person name="Iovene M."/>
            <person name="Sanseverino W."/>
            <person name="Cavagnaro P."/>
            <person name="Yildiz M."/>
            <person name="Macko-Podgorni A."/>
            <person name="Moranska E."/>
            <person name="Grzebelus E."/>
            <person name="Grzebelus D."/>
            <person name="Ashrafi H."/>
            <person name="Zheng Z."/>
            <person name="Cheng S."/>
            <person name="Spooner D."/>
            <person name="Van Deynze A."/>
            <person name="Simon P."/>
        </authorList>
    </citation>
    <scope>NUCLEOTIDE SEQUENCE [LARGE SCALE GENOMIC DNA]</scope>
    <source>
        <tissue evidence="4">Leaf</tissue>
    </source>
</reference>
<dbReference type="Gramene" id="KZM96680">
    <property type="protein sequence ID" value="KZM96680"/>
    <property type="gene ID" value="DCAR_015958"/>
</dbReference>
<dbReference type="EMBL" id="LNRQ01000004">
    <property type="protein sequence ID" value="KZM96680.1"/>
    <property type="molecule type" value="Genomic_DNA"/>
</dbReference>
<gene>
    <name evidence="4" type="ORF">DCAR_015958</name>
</gene>
<dbReference type="InterPro" id="IPR036426">
    <property type="entry name" value="Bulb-type_lectin_dom_sf"/>
</dbReference>
<name>A0A162A7R1_DAUCS</name>